<organism evidence="1 2">
    <name type="scientific">Pseudoflavonifractor capillosus ATCC 29799</name>
    <dbReference type="NCBI Taxonomy" id="411467"/>
    <lineage>
        <taxon>Bacteria</taxon>
        <taxon>Bacillati</taxon>
        <taxon>Bacillota</taxon>
        <taxon>Clostridia</taxon>
        <taxon>Eubacteriales</taxon>
        <taxon>Oscillospiraceae</taxon>
        <taxon>Pseudoflavonifractor</taxon>
    </lineage>
</organism>
<gene>
    <name evidence="1" type="ORF">BACCAP_02857</name>
</gene>
<dbReference type="AlphaFoldDB" id="A6NXB1"/>
<dbReference type="EMBL" id="AAXG02000027">
    <property type="protein sequence ID" value="EDM99306.1"/>
    <property type="molecule type" value="Genomic_DNA"/>
</dbReference>
<dbReference type="Proteomes" id="UP000003639">
    <property type="component" value="Unassembled WGS sequence"/>
</dbReference>
<proteinExistence type="predicted"/>
<protein>
    <submittedName>
        <fullName evidence="1">Uncharacterized protein</fullName>
    </submittedName>
</protein>
<name>A6NXB1_9FIRM</name>
<reference evidence="1 2" key="2">
    <citation type="submission" date="2007-06" db="EMBL/GenBank/DDBJ databases">
        <title>Draft genome sequence of Pseudoflavonifractor capillosus ATCC 29799.</title>
        <authorList>
            <person name="Sudarsanam P."/>
            <person name="Ley R."/>
            <person name="Guruge J."/>
            <person name="Turnbaugh P.J."/>
            <person name="Mahowald M."/>
            <person name="Liep D."/>
            <person name="Gordon J."/>
        </authorList>
    </citation>
    <scope>NUCLEOTIDE SEQUENCE [LARGE SCALE GENOMIC DNA]</scope>
    <source>
        <strain evidence="1 2">ATCC 29799</strain>
    </source>
</reference>
<dbReference type="STRING" id="411467.BACCAP_02857"/>
<keyword evidence="2" id="KW-1185">Reference proteome</keyword>
<reference evidence="1 2" key="1">
    <citation type="submission" date="2007-04" db="EMBL/GenBank/DDBJ databases">
        <authorList>
            <person name="Fulton L."/>
            <person name="Clifton S."/>
            <person name="Fulton B."/>
            <person name="Xu J."/>
            <person name="Minx P."/>
            <person name="Pepin K.H."/>
            <person name="Johnson M."/>
            <person name="Thiruvilangam P."/>
            <person name="Bhonagiri V."/>
            <person name="Nash W.E."/>
            <person name="Mardis E.R."/>
            <person name="Wilson R.K."/>
        </authorList>
    </citation>
    <scope>NUCLEOTIDE SEQUENCE [LARGE SCALE GENOMIC DNA]</scope>
    <source>
        <strain evidence="1 2">ATCC 29799</strain>
    </source>
</reference>
<comment type="caution">
    <text evidence="1">The sequence shown here is derived from an EMBL/GenBank/DDBJ whole genome shotgun (WGS) entry which is preliminary data.</text>
</comment>
<evidence type="ECO:0000313" key="2">
    <source>
        <dbReference type="Proteomes" id="UP000003639"/>
    </source>
</evidence>
<sequence>MTAKIWRERGKYKNLMGQSYVRISNPTKHKEMHNYDQFQEL</sequence>
<evidence type="ECO:0000313" key="1">
    <source>
        <dbReference type="EMBL" id="EDM99306.1"/>
    </source>
</evidence>
<accession>A6NXB1</accession>